<feature type="non-terminal residue" evidence="1">
    <location>
        <position position="410"/>
    </location>
</feature>
<dbReference type="PANTHER" id="PTHR23185:SF0">
    <property type="entry name" value="PROTEIN VIRILIZER HOMOLOG"/>
    <property type="match status" value="1"/>
</dbReference>
<name>A0ABR2WL35_9FUNG</name>
<dbReference type="EMBL" id="JASJQH010001052">
    <property type="protein sequence ID" value="KAK9762202.1"/>
    <property type="molecule type" value="Genomic_DNA"/>
</dbReference>
<comment type="caution">
    <text evidence="1">The sequence shown here is derived from an EMBL/GenBank/DDBJ whole genome shotgun (WGS) entry which is preliminary data.</text>
</comment>
<proteinExistence type="predicted"/>
<reference evidence="1 2" key="1">
    <citation type="submission" date="2023-04" db="EMBL/GenBank/DDBJ databases">
        <title>Genome of Basidiobolus ranarum AG-B5.</title>
        <authorList>
            <person name="Stajich J.E."/>
            <person name="Carter-House D."/>
            <person name="Gryganskyi A."/>
        </authorList>
    </citation>
    <scope>NUCLEOTIDE SEQUENCE [LARGE SCALE GENOMIC DNA]</scope>
    <source>
        <strain evidence="1 2">AG-B5</strain>
    </source>
</reference>
<gene>
    <name evidence="1" type="ORF">K7432_012299</name>
</gene>
<accession>A0ABR2WL35</accession>
<organism evidence="1 2">
    <name type="scientific">Basidiobolus ranarum</name>
    <dbReference type="NCBI Taxonomy" id="34480"/>
    <lineage>
        <taxon>Eukaryota</taxon>
        <taxon>Fungi</taxon>
        <taxon>Fungi incertae sedis</taxon>
        <taxon>Zoopagomycota</taxon>
        <taxon>Entomophthoromycotina</taxon>
        <taxon>Basidiobolomycetes</taxon>
        <taxon>Basidiobolales</taxon>
        <taxon>Basidiobolaceae</taxon>
        <taxon>Basidiobolus</taxon>
    </lineage>
</organism>
<evidence type="ECO:0000313" key="1">
    <source>
        <dbReference type="EMBL" id="KAK9762202.1"/>
    </source>
</evidence>
<keyword evidence="2" id="KW-1185">Reference proteome</keyword>
<sequence length="410" mass="46947">MGNKTLIYFNTLKPPKCHSSDDTDFTHCIRFRKNVVLSNLVIIPRDTSPFPNSPLVERKGLTLPSKFTFQVLIHKRDMLKKDYSNTRRQYSHNGDTSCIQPLDTFDIEYDRDSGIQGCQFNYQQKIATRFLLVRGGFEALTLCLYGYVLDDFLPRINSFSVYNRRDESETGAETESKGDLDEEMYLEPIYSCHNSKFRVSKLNEVRDLHKEIQSLTDSLRDDDLIDPLLNGTLNRLLNDYSYISQSQTQSQPTSQGLFKSTPQSMIGLHCQKAWVELKQQICEVEEIAKKRVDLSVNSSEQLRSLQQLLHRINQLLVDALTFVRSNRVPYEDDLKKLMRVMCKSMSITLGLFSLAVFRSCLSLVCTLCSCGDDISKLVLDYDLVHALFFPLHSANSSTNLKIQILEAATV</sequence>
<dbReference type="PANTHER" id="PTHR23185">
    <property type="entry name" value="PROTEIN VIRILIZER HOMOLOG"/>
    <property type="match status" value="1"/>
</dbReference>
<evidence type="ECO:0000313" key="2">
    <source>
        <dbReference type="Proteomes" id="UP001479436"/>
    </source>
</evidence>
<dbReference type="InterPro" id="IPR026736">
    <property type="entry name" value="Virilizer"/>
</dbReference>
<dbReference type="Proteomes" id="UP001479436">
    <property type="component" value="Unassembled WGS sequence"/>
</dbReference>
<protein>
    <submittedName>
        <fullName evidence="1">Uncharacterized protein</fullName>
    </submittedName>
</protein>